<dbReference type="KEGG" id="ccur:IAR63_17845"/>
<dbReference type="Proteomes" id="UP000516013">
    <property type="component" value="Plasmid p-r.curvispora1"/>
</dbReference>
<dbReference type="RefSeq" id="WP_187707524.1">
    <property type="nucleotide sequence ID" value="NZ_CP060823.1"/>
</dbReference>
<organism evidence="1 2">
    <name type="scientific">Cylindrospermopsis curvispora GIHE-G1</name>
    <dbReference type="NCBI Taxonomy" id="2666332"/>
    <lineage>
        <taxon>Bacteria</taxon>
        <taxon>Bacillati</taxon>
        <taxon>Cyanobacteriota</taxon>
        <taxon>Cyanophyceae</taxon>
        <taxon>Nostocales</taxon>
        <taxon>Aphanizomenonaceae</taxon>
        <taxon>Cylindrospermopsis</taxon>
    </lineage>
</organism>
<evidence type="ECO:0000313" key="1">
    <source>
        <dbReference type="EMBL" id="QNP31344.1"/>
    </source>
</evidence>
<accession>A0A7H0F5M8</accession>
<geneLocation type="plasmid" evidence="1 2">
    <name>p-r.curvispora1</name>
</geneLocation>
<protein>
    <submittedName>
        <fullName evidence="1">Uncharacterized protein</fullName>
    </submittedName>
</protein>
<name>A0A7H0F5M8_9CYAN</name>
<proteinExistence type="predicted"/>
<keyword evidence="2" id="KW-1185">Reference proteome</keyword>
<reference evidence="1 2" key="1">
    <citation type="submission" date="2020-08" db="EMBL/GenBank/DDBJ databases">
        <title>Complete genome sequence of Raphidiopsis curvispora isolated from drinking water reservoir in South Korea.</title>
        <authorList>
            <person name="Jeong J."/>
        </authorList>
    </citation>
    <scope>NUCLEOTIDE SEQUENCE [LARGE SCALE GENOMIC DNA]</scope>
    <source>
        <strain evidence="1 2">GIHE-G1</strain>
        <plasmid evidence="1 2">p-r.curvispora1</plasmid>
    </source>
</reference>
<keyword evidence="1" id="KW-0614">Plasmid</keyword>
<dbReference type="AlphaFoldDB" id="A0A7H0F5M8"/>
<dbReference type="EMBL" id="CP060823">
    <property type="protein sequence ID" value="QNP31344.1"/>
    <property type="molecule type" value="Genomic_DNA"/>
</dbReference>
<gene>
    <name evidence="1" type="ORF">IAR63_17845</name>
</gene>
<evidence type="ECO:0000313" key="2">
    <source>
        <dbReference type="Proteomes" id="UP000516013"/>
    </source>
</evidence>
<sequence>MSNFIELYCINQGQSFKELWFCSHILNDSEDMRYILNHPEVEVAQTDYCYRPAIVWRLKVEALQNVRQTARRN</sequence>